<dbReference type="KEGG" id="ccar:109051800"/>
<dbReference type="OrthoDB" id="8554583at2759"/>
<feature type="signal peptide" evidence="1">
    <location>
        <begin position="1"/>
        <end position="28"/>
    </location>
</feature>
<dbReference type="RefSeq" id="XP_042599546.1">
    <property type="nucleotide sequence ID" value="XM_042743612.1"/>
</dbReference>
<accession>A0A9Q9XEC3</accession>
<keyword evidence="1" id="KW-0732">Signal</keyword>
<dbReference type="Pfam" id="PF18744">
    <property type="entry name" value="SNAD1"/>
    <property type="match status" value="1"/>
</dbReference>
<dbReference type="GeneID" id="109051800"/>
<feature type="chain" id="PRO_5040479115" evidence="1">
    <location>
        <begin position="29"/>
        <end position="207"/>
    </location>
</feature>
<gene>
    <name evidence="2" type="primary">LOC109051800</name>
</gene>
<dbReference type="InterPro" id="IPR040958">
    <property type="entry name" value="SNAD1"/>
</dbReference>
<evidence type="ECO:0000256" key="1">
    <source>
        <dbReference type="SAM" id="SignalP"/>
    </source>
</evidence>
<evidence type="ECO:0000313" key="2">
    <source>
        <dbReference type="RefSeq" id="XP_042599546.1"/>
    </source>
</evidence>
<proteinExistence type="predicted"/>
<sequence length="207" mass="23243">MEAKVFIVLSRALLVVSLLHLYPQSVESVAINVPENQCKKGFKPSTSPNFLKEDKNIDVRNIIRADENPVYKGKELIAAGVQKTPNIAHSEFLLMNPPDNSPLTRLLNTRKNGCVVFYTLNSPCMNTCLRGKYKITGGLDKLKAYKGIKAFAFKNIWNPDQNRPDELREKLKVIASRIPLYRCNGNTCTLCGEQRSNTEINETCLNG</sequence>
<protein>
    <submittedName>
        <fullName evidence="2">Uncharacterized protein LOC109051800</fullName>
    </submittedName>
</protein>
<organism evidence="2">
    <name type="scientific">Cyprinus carpio</name>
    <name type="common">Common carp</name>
    <dbReference type="NCBI Taxonomy" id="7962"/>
    <lineage>
        <taxon>Eukaryota</taxon>
        <taxon>Metazoa</taxon>
        <taxon>Chordata</taxon>
        <taxon>Craniata</taxon>
        <taxon>Vertebrata</taxon>
        <taxon>Euteleostomi</taxon>
        <taxon>Actinopterygii</taxon>
        <taxon>Neopterygii</taxon>
        <taxon>Teleostei</taxon>
        <taxon>Ostariophysi</taxon>
        <taxon>Cypriniformes</taxon>
        <taxon>Cyprinidae</taxon>
        <taxon>Cyprininae</taxon>
        <taxon>Cyprinus</taxon>
    </lineage>
</organism>
<name>A0A9Q9XEC3_CYPCA</name>
<dbReference type="AlphaFoldDB" id="A0A9Q9XEC3"/>
<dbReference type="Proteomes" id="UP001155660">
    <property type="component" value="Chromosome B18"/>
</dbReference>
<reference evidence="2" key="1">
    <citation type="submission" date="2025-08" db="UniProtKB">
        <authorList>
            <consortium name="RefSeq"/>
        </authorList>
    </citation>
    <scope>IDENTIFICATION</scope>
    <source>
        <tissue evidence="2">Muscle</tissue>
    </source>
</reference>